<keyword evidence="2" id="KW-0175">Coiled coil</keyword>
<keyword evidence="5" id="KW-0547">Nucleotide-binding</keyword>
<dbReference type="InterPro" id="IPR001650">
    <property type="entry name" value="Helicase_C-like"/>
</dbReference>
<dbReference type="SMART" id="SM00487">
    <property type="entry name" value="DEXDc"/>
    <property type="match status" value="1"/>
</dbReference>
<dbReference type="EMBL" id="AP011845">
    <property type="protein sequence ID" value="BAJ47729.1"/>
    <property type="molecule type" value="Genomic_DNA"/>
</dbReference>
<dbReference type="EMBL" id="BA000048">
    <property type="protein sequence ID" value="BAJ50608.1"/>
    <property type="molecule type" value="Genomic_DNA"/>
</dbReference>
<gene>
    <name evidence="7" type="ORF">CSUB_C0750</name>
    <name evidence="5" type="ORF">HGMM_F13A09C14</name>
    <name evidence="6" type="ORF">HGMM_F15D08C29</name>
</gene>
<dbReference type="PANTHER" id="PTHR45766:SF6">
    <property type="entry name" value="SWI_SNF-RELATED MATRIX-ASSOCIATED ACTIN-DEPENDENT REGULATOR OF CHROMATIN SUBFAMILY A-LIKE PROTEIN 1"/>
    <property type="match status" value="1"/>
</dbReference>
<dbReference type="KEGG" id="csu:CSUB_C0750"/>
<dbReference type="AlphaFoldDB" id="E6N612"/>
<keyword evidence="5" id="KW-0347">Helicase</keyword>
<dbReference type="PROSITE" id="PS51192">
    <property type="entry name" value="HELICASE_ATP_BIND_1"/>
    <property type="match status" value="1"/>
</dbReference>
<dbReference type="EMBL" id="AP011893">
    <property type="protein sequence ID" value="BAJ49438.1"/>
    <property type="molecule type" value="Genomic_DNA"/>
</dbReference>
<evidence type="ECO:0000313" key="8">
    <source>
        <dbReference type="Proteomes" id="UP000008120"/>
    </source>
</evidence>
<dbReference type="InterPro" id="IPR006935">
    <property type="entry name" value="Helicase/UvrB_N"/>
</dbReference>
<feature type="coiled-coil region" evidence="2">
    <location>
        <begin position="893"/>
        <end position="927"/>
    </location>
</feature>
<dbReference type="PANTHER" id="PTHR45766">
    <property type="entry name" value="DNA ANNEALING HELICASE AND ENDONUCLEASE ZRANB3 FAMILY MEMBER"/>
    <property type="match status" value="1"/>
</dbReference>
<dbReference type="SMART" id="SM00490">
    <property type="entry name" value="HELICc"/>
    <property type="match status" value="1"/>
</dbReference>
<dbReference type="Gene3D" id="3.40.50.300">
    <property type="entry name" value="P-loop containing nucleotide triphosphate hydrolases"/>
    <property type="match status" value="2"/>
</dbReference>
<dbReference type="Proteomes" id="UP000008120">
    <property type="component" value="Chromosome"/>
</dbReference>
<name>E6N612_CALS0</name>
<evidence type="ECO:0000259" key="3">
    <source>
        <dbReference type="PROSITE" id="PS51192"/>
    </source>
</evidence>
<dbReference type="GO" id="GO:0140097">
    <property type="term" value="F:catalytic activity, acting on DNA"/>
    <property type="evidence" value="ECO:0007669"/>
    <property type="project" value="UniProtKB-ARBA"/>
</dbReference>
<organism evidence="5 8">
    <name type="scientific">Caldiarchaeum subterraneum</name>
    <dbReference type="NCBI Taxonomy" id="311458"/>
    <lineage>
        <taxon>Archaea</taxon>
        <taxon>Nitrososphaerota</taxon>
        <taxon>Candidatus Caldarchaeales</taxon>
        <taxon>Candidatus Caldarchaeaceae</taxon>
        <taxon>Candidatus Caldarchaeum</taxon>
    </lineage>
</organism>
<dbReference type="GO" id="GO:0006281">
    <property type="term" value="P:DNA repair"/>
    <property type="evidence" value="ECO:0007669"/>
    <property type="project" value="TreeGrafter"/>
</dbReference>
<dbReference type="SUPFAM" id="SSF56024">
    <property type="entry name" value="Phospholipase D/nuclease"/>
    <property type="match status" value="1"/>
</dbReference>
<reference evidence="5 8" key="1">
    <citation type="journal article" date="2005" name="Environ. Microbiol.">
        <title>Genetic and functional properties of uncultivated thermophilic crenarchaeotes from a subsurface gold mine as revealed by analysis of genome fragments.</title>
        <authorList>
            <person name="Nunoura T."/>
            <person name="Hirayama H."/>
            <person name="Takami H."/>
            <person name="Oida H."/>
            <person name="Nishi S."/>
            <person name="Shimamura S."/>
            <person name="Suzuki Y."/>
            <person name="Inagaki F."/>
            <person name="Takai K."/>
            <person name="Nealson K.H."/>
            <person name="Horikoshi K."/>
        </authorList>
    </citation>
    <scope>NUCLEOTIDE SEQUENCE [LARGE SCALE GENOMIC DNA]</scope>
</reference>
<evidence type="ECO:0000256" key="2">
    <source>
        <dbReference type="SAM" id="Coils"/>
    </source>
</evidence>
<feature type="domain" description="Helicase C-terminal" evidence="4">
    <location>
        <begin position="612"/>
        <end position="783"/>
    </location>
</feature>
<keyword evidence="5" id="KW-0067">ATP-binding</keyword>
<dbReference type="InterPro" id="IPR027417">
    <property type="entry name" value="P-loop_NTPase"/>
</dbReference>
<dbReference type="STRING" id="311458.CSUB_C0750"/>
<dbReference type="CDD" id="cd18793">
    <property type="entry name" value="SF2_C_SNF"/>
    <property type="match status" value="1"/>
</dbReference>
<dbReference type="BioCyc" id="CCAL311458:G131R-763-MONOMER"/>
<dbReference type="Pfam" id="PF04851">
    <property type="entry name" value="ResIII"/>
    <property type="match status" value="1"/>
</dbReference>
<evidence type="ECO:0000313" key="5">
    <source>
        <dbReference type="EMBL" id="BAJ47729.1"/>
    </source>
</evidence>
<keyword evidence="1" id="KW-0378">Hydrolase</keyword>
<feature type="domain" description="Helicase ATP-binding" evidence="3">
    <location>
        <begin position="230"/>
        <end position="375"/>
    </location>
</feature>
<evidence type="ECO:0000313" key="7">
    <source>
        <dbReference type="EMBL" id="BAJ50608.1"/>
    </source>
</evidence>
<dbReference type="GO" id="GO:0003677">
    <property type="term" value="F:DNA binding"/>
    <property type="evidence" value="ECO:0007669"/>
    <property type="project" value="InterPro"/>
</dbReference>
<evidence type="ECO:0000256" key="1">
    <source>
        <dbReference type="ARBA" id="ARBA00022801"/>
    </source>
</evidence>
<sequence>MTKIIDNSKETLQSILLKELQEASEIAIATAYFNITGFGDIEQGLADKPLRLLLGRPPTEQIEWEEEVLHELEEYEDDPHYFKLLQRAIQFFEQPSRQVRIVDGKFFHGKAFLGVHPSFKEVRRGFAIVGSSNFTHGGLTTNRELNMFTTERQTVQELAEWFQQQWSDTASREYKNEFLALLKTYITSWSAYEVAAKALWETYKKDIAEKRPTILKDLYPHQQLTFVDALDKIETYGGVVIADSTGLGKTLTALALAHYYKGQGVRTLLIAPKSILDTTWKTEMEKTDITIINTINSEKLSADPESINHYLDNQKKIGLIIVDEAHYFRHPATNRYNALYRLVKMTNAKLVLMTATPVNTSLMDLYHIMALYLNEDAIYDEYRTTLRDYFIQNQKKWLNNEPVDMDDILRKFVVRHSRQLAKALDREGRIRFPERLLHTIHYDLPIDVEKLYNILDSLNLSFYELSVDKLSTEFKLPNGRPASTYIEQAKNLKNLVKEIHKIGLLKRLESSIHAFKESINRMKTYIEYANRYATENNIFIPPRLKGELFALLDDEEEPEELPKIEDLFSKHIHLLRRCKLSEEEARQFIEKNQEDLKKINEILAMLPKQDPKLEALLTELKTLAKKLTNNNGIIIFTQYVDTASYLFNHLKTIHQQTLLVTGRGGENSSGKRLDEAEAVELFQKNGGIMVSTDVLSAGQNLQNAQHVINYDFPWNPVTLIQRAGRIDRIGSPYDHVYLHNMMPSQGSPDDPHSLEYFLKLLSRLYLRLAMISSTVGLDASTLGEEAIPRDFTEQKRIAAEDRSILAEIEKRIEQFTRDPLDDLARIINEKGLDWVEKLPNGIGALKKDNLNAVFALFTDGQQLHWRMKNLDTGETSTKPSEIVPILLRGDPHSKGERINYDTLVDKLKQLKEELKTELDKKHAIETTIEGMPIHSNKTIREIYDALEKTGEEGIKLAAIFKKHANNPNIVKQLKKALNQGNLLEEAKKLLKNEPQTKTINPTQKRKIKRICWCLITK</sequence>
<dbReference type="GO" id="GO:0005524">
    <property type="term" value="F:ATP binding"/>
    <property type="evidence" value="ECO:0007669"/>
    <property type="project" value="InterPro"/>
</dbReference>
<dbReference type="GO" id="GO:0016787">
    <property type="term" value="F:hydrolase activity"/>
    <property type="evidence" value="ECO:0007669"/>
    <property type="project" value="UniProtKB-KW"/>
</dbReference>
<dbReference type="GO" id="GO:0031297">
    <property type="term" value="P:replication fork processing"/>
    <property type="evidence" value="ECO:0007669"/>
    <property type="project" value="TreeGrafter"/>
</dbReference>
<evidence type="ECO:0000259" key="4">
    <source>
        <dbReference type="PROSITE" id="PS51194"/>
    </source>
</evidence>
<dbReference type="Pfam" id="PF00271">
    <property type="entry name" value="Helicase_C"/>
    <property type="match status" value="1"/>
</dbReference>
<proteinExistence type="predicted"/>
<dbReference type="InterPro" id="IPR025202">
    <property type="entry name" value="PLD-like_dom"/>
</dbReference>
<dbReference type="InterPro" id="IPR049730">
    <property type="entry name" value="SNF2/RAD54-like_C"/>
</dbReference>
<protein>
    <submittedName>
        <fullName evidence="5">DNA/RNA helicase</fullName>
    </submittedName>
</protein>
<dbReference type="GO" id="GO:0004386">
    <property type="term" value="F:helicase activity"/>
    <property type="evidence" value="ECO:0007669"/>
    <property type="project" value="UniProtKB-KW"/>
</dbReference>
<evidence type="ECO:0000313" key="6">
    <source>
        <dbReference type="EMBL" id="BAJ49438.1"/>
    </source>
</evidence>
<reference evidence="5 8" key="2">
    <citation type="journal article" date="2011" name="Nucleic Acids Res.">
        <title>Insights into the evolution of Archaea and eukaryotic protein modifier systems revealed by the genome of a novel archaeal group.</title>
        <authorList>
            <person name="Nunoura T."/>
            <person name="Takaki Y."/>
            <person name="Kakuta J."/>
            <person name="Nishi S."/>
            <person name="Sugahara J."/>
            <person name="Kazama H."/>
            <person name="Chee G."/>
            <person name="Hattori M."/>
            <person name="Kanai A."/>
            <person name="Atomi H."/>
            <person name="Takai K."/>
            <person name="Takami H."/>
        </authorList>
    </citation>
    <scope>NUCLEOTIDE SEQUENCE [LARGE SCALE GENOMIC DNA]</scope>
</reference>
<dbReference type="InterPro" id="IPR014001">
    <property type="entry name" value="Helicase_ATP-bd"/>
</dbReference>
<dbReference type="Pfam" id="PF13091">
    <property type="entry name" value="PLDc_2"/>
    <property type="match status" value="1"/>
</dbReference>
<accession>E6N612</accession>
<dbReference type="PROSITE" id="PS51194">
    <property type="entry name" value="HELICASE_CTER"/>
    <property type="match status" value="1"/>
</dbReference>
<dbReference type="Gene3D" id="3.30.870.10">
    <property type="entry name" value="Endonuclease Chain A"/>
    <property type="match status" value="1"/>
</dbReference>
<dbReference type="SUPFAM" id="SSF52540">
    <property type="entry name" value="P-loop containing nucleoside triphosphate hydrolases"/>
    <property type="match status" value="1"/>
</dbReference>